<dbReference type="PANTHER" id="PTHR22930">
    <property type="match status" value="1"/>
</dbReference>
<keyword evidence="5" id="KW-0479">Metal-binding</keyword>
<dbReference type="AlphaFoldDB" id="A0A409X4N7"/>
<accession>A0A409X4N7</accession>
<comment type="cofactor">
    <cofactor evidence="1">
        <name>a divalent metal cation</name>
        <dbReference type="ChEBI" id="CHEBI:60240"/>
    </cofactor>
</comment>
<feature type="non-terminal residue" evidence="9">
    <location>
        <position position="199"/>
    </location>
</feature>
<organism evidence="9 10">
    <name type="scientific">Psilocybe cyanescens</name>
    <dbReference type="NCBI Taxonomy" id="93625"/>
    <lineage>
        <taxon>Eukaryota</taxon>
        <taxon>Fungi</taxon>
        <taxon>Dikarya</taxon>
        <taxon>Basidiomycota</taxon>
        <taxon>Agaricomycotina</taxon>
        <taxon>Agaricomycetes</taxon>
        <taxon>Agaricomycetidae</taxon>
        <taxon>Agaricales</taxon>
        <taxon>Agaricineae</taxon>
        <taxon>Strophariaceae</taxon>
        <taxon>Psilocybe</taxon>
    </lineage>
</organism>
<evidence type="ECO:0000313" key="10">
    <source>
        <dbReference type="Proteomes" id="UP000283269"/>
    </source>
</evidence>
<comment type="subcellular location">
    <subcellularLocation>
        <location evidence="2">Nucleus</location>
    </subcellularLocation>
</comment>
<proteinExistence type="inferred from homology"/>
<feature type="domain" description="DDE Tnp4" evidence="8">
    <location>
        <begin position="65"/>
        <end position="190"/>
    </location>
</feature>
<dbReference type="InParanoid" id="A0A409X4N7"/>
<evidence type="ECO:0000313" key="9">
    <source>
        <dbReference type="EMBL" id="PPQ85702.1"/>
    </source>
</evidence>
<dbReference type="InterPro" id="IPR045249">
    <property type="entry name" value="HARBI1-like"/>
</dbReference>
<reference evidence="9 10" key="1">
    <citation type="journal article" date="2018" name="Evol. Lett.">
        <title>Horizontal gene cluster transfer increased hallucinogenic mushroom diversity.</title>
        <authorList>
            <person name="Reynolds H.T."/>
            <person name="Vijayakumar V."/>
            <person name="Gluck-Thaler E."/>
            <person name="Korotkin H.B."/>
            <person name="Matheny P.B."/>
            <person name="Slot J.C."/>
        </authorList>
    </citation>
    <scope>NUCLEOTIDE SEQUENCE [LARGE SCALE GENOMIC DNA]</scope>
    <source>
        <strain evidence="9 10">2631</strain>
    </source>
</reference>
<dbReference type="Proteomes" id="UP000283269">
    <property type="component" value="Unassembled WGS sequence"/>
</dbReference>
<keyword evidence="4" id="KW-0540">Nuclease</keyword>
<evidence type="ECO:0000256" key="7">
    <source>
        <dbReference type="ARBA" id="ARBA00023242"/>
    </source>
</evidence>
<dbReference type="STRING" id="93625.A0A409X4N7"/>
<dbReference type="GO" id="GO:0004518">
    <property type="term" value="F:nuclease activity"/>
    <property type="evidence" value="ECO:0007669"/>
    <property type="project" value="UniProtKB-KW"/>
</dbReference>
<gene>
    <name evidence="9" type="ORF">CVT25_002716</name>
</gene>
<comment type="similarity">
    <text evidence="3">Belongs to the HARBI1 family.</text>
</comment>
<sequence length="199" mass="22349">MFRYFKEVLFALSSPPFYSDNVQLPAVGDPSPSYIISNPKFYPFFKDAIGAMDGSYISCCPSAAERDASRNRKGFVSQNTLACCSFDFRFQYILSGWEVSVADATLYHNARATDLKIPDGKFYLADAGFGVCDHILVPYRGTRYHLAEWGRASVRPANPQELYNLQHAQARNIVERVFGALKERLSILSSAPEYGMDIQ</sequence>
<keyword evidence="6" id="KW-0378">Hydrolase</keyword>
<dbReference type="OrthoDB" id="1681765at2759"/>
<evidence type="ECO:0000259" key="8">
    <source>
        <dbReference type="Pfam" id="PF13359"/>
    </source>
</evidence>
<evidence type="ECO:0000256" key="4">
    <source>
        <dbReference type="ARBA" id="ARBA00022722"/>
    </source>
</evidence>
<evidence type="ECO:0000256" key="3">
    <source>
        <dbReference type="ARBA" id="ARBA00006958"/>
    </source>
</evidence>
<protein>
    <recommendedName>
        <fullName evidence="8">DDE Tnp4 domain-containing protein</fullName>
    </recommendedName>
</protein>
<keyword evidence="10" id="KW-1185">Reference proteome</keyword>
<name>A0A409X4N7_PSICY</name>
<dbReference type="EMBL" id="NHYD01002653">
    <property type="protein sequence ID" value="PPQ85702.1"/>
    <property type="molecule type" value="Genomic_DNA"/>
</dbReference>
<evidence type="ECO:0000256" key="5">
    <source>
        <dbReference type="ARBA" id="ARBA00022723"/>
    </source>
</evidence>
<evidence type="ECO:0000256" key="2">
    <source>
        <dbReference type="ARBA" id="ARBA00004123"/>
    </source>
</evidence>
<comment type="caution">
    <text evidence="9">The sequence shown here is derived from an EMBL/GenBank/DDBJ whole genome shotgun (WGS) entry which is preliminary data.</text>
</comment>
<evidence type="ECO:0000256" key="6">
    <source>
        <dbReference type="ARBA" id="ARBA00022801"/>
    </source>
</evidence>
<dbReference type="GO" id="GO:0046872">
    <property type="term" value="F:metal ion binding"/>
    <property type="evidence" value="ECO:0007669"/>
    <property type="project" value="UniProtKB-KW"/>
</dbReference>
<dbReference type="Pfam" id="PF13359">
    <property type="entry name" value="DDE_Tnp_4"/>
    <property type="match status" value="1"/>
</dbReference>
<evidence type="ECO:0000256" key="1">
    <source>
        <dbReference type="ARBA" id="ARBA00001968"/>
    </source>
</evidence>
<dbReference type="PANTHER" id="PTHR22930:SF259">
    <property type="entry name" value="OS08G0106900 PROTEIN"/>
    <property type="match status" value="1"/>
</dbReference>
<dbReference type="GO" id="GO:0005634">
    <property type="term" value="C:nucleus"/>
    <property type="evidence" value="ECO:0007669"/>
    <property type="project" value="UniProtKB-SubCell"/>
</dbReference>
<dbReference type="InterPro" id="IPR027806">
    <property type="entry name" value="HARBI1_dom"/>
</dbReference>
<keyword evidence="7" id="KW-0539">Nucleus</keyword>
<dbReference type="GO" id="GO:0016787">
    <property type="term" value="F:hydrolase activity"/>
    <property type="evidence" value="ECO:0007669"/>
    <property type="project" value="UniProtKB-KW"/>
</dbReference>